<keyword evidence="9 12" id="KW-0333">Golgi apparatus</keyword>
<evidence type="ECO:0000259" key="15">
    <source>
        <dbReference type="Pfam" id="PF17039"/>
    </source>
</evidence>
<keyword evidence="4 12" id="KW-0328">Glycosyltransferase</keyword>
<dbReference type="OrthoDB" id="427096at2759"/>
<dbReference type="PANTHER" id="PTHR48438:SF1">
    <property type="entry name" value="ALPHA-(1,3)-FUCOSYLTRANSFERASE C-RELATED"/>
    <property type="match status" value="1"/>
</dbReference>
<dbReference type="VEuPathDB" id="VectorBase:RSAN_027677"/>
<dbReference type="GO" id="GO:0008417">
    <property type="term" value="F:fucosyltransferase activity"/>
    <property type="evidence" value="ECO:0007669"/>
    <property type="project" value="InterPro"/>
</dbReference>
<comment type="caution">
    <text evidence="16">The sequence shown here is derived from an EMBL/GenBank/DDBJ whole genome shotgun (WGS) entry which is preliminary data.</text>
</comment>
<feature type="domain" description="Fucosyltransferase N-terminal" evidence="15">
    <location>
        <begin position="103"/>
        <end position="212"/>
    </location>
</feature>
<evidence type="ECO:0000256" key="1">
    <source>
        <dbReference type="ARBA" id="ARBA00004447"/>
    </source>
</evidence>
<accession>A0A9D4T0U0</accession>
<evidence type="ECO:0000256" key="2">
    <source>
        <dbReference type="ARBA" id="ARBA00004922"/>
    </source>
</evidence>
<evidence type="ECO:0000256" key="5">
    <source>
        <dbReference type="ARBA" id="ARBA00022679"/>
    </source>
</evidence>
<proteinExistence type="inferred from homology"/>
<dbReference type="InterPro" id="IPR031481">
    <property type="entry name" value="Glyco_tran_10_N"/>
</dbReference>
<dbReference type="InterPro" id="IPR001503">
    <property type="entry name" value="Glyco_trans_10"/>
</dbReference>
<dbReference type="AlphaFoldDB" id="A0A9D4T0U0"/>
<evidence type="ECO:0000256" key="13">
    <source>
        <dbReference type="SAM" id="MobiDB-lite"/>
    </source>
</evidence>
<sequence>MRPLGLPATITLTVTVLVANYSLWVYVYKNRSKLTSVPQLIQEEQLQERVGSEPQVATNTATATITNAKTTRNTATTTKRPTRNNTWTPFYHRTSSDGKRDLPRILFWTAIYGQWYSGLSEEGVAELEYKECPDRCYIANDRHMLSFSDAVVFYGRDIDPEHMPEERAPFQKWVYWSLEPPWHTPVALLKGLNNTINWTMTYRHDSDVLNNYATITKVMPTEQPYSEQSLKDLWKGKSKTAVWVASSCKTSGTREHYVEELRKHLYIDVYGKCGENVCPQEMAHSCYQMFARNYFFYLSFENCICKDYVTEKLFKPLLYDIIPVVYGGANYSHDAPPGSYIDALSFESPMHLARHLKKVARDYNLYKSYFEWKGKYEIEPLSGYNYCNLCRKLHSEDFKETSVVPDIYHWWNTTSHCRVWNRDSSKLEY</sequence>
<protein>
    <recommendedName>
        <fullName evidence="12">Fucosyltransferase</fullName>
        <ecNumber evidence="12">2.4.1.-</ecNumber>
    </recommendedName>
</protein>
<evidence type="ECO:0000259" key="14">
    <source>
        <dbReference type="Pfam" id="PF00852"/>
    </source>
</evidence>
<evidence type="ECO:0000313" key="16">
    <source>
        <dbReference type="EMBL" id="KAH7963704.1"/>
    </source>
</evidence>
<dbReference type="PANTHER" id="PTHR48438">
    <property type="entry name" value="ALPHA-(1,3)-FUCOSYLTRANSFERASE C-RELATED"/>
    <property type="match status" value="1"/>
</dbReference>
<evidence type="ECO:0000256" key="10">
    <source>
        <dbReference type="ARBA" id="ARBA00023136"/>
    </source>
</evidence>
<dbReference type="SUPFAM" id="SSF53756">
    <property type="entry name" value="UDP-Glycosyltransferase/glycogen phosphorylase"/>
    <property type="match status" value="1"/>
</dbReference>
<feature type="domain" description="Fucosyltransferase C-terminal" evidence="14">
    <location>
        <begin position="234"/>
        <end position="410"/>
    </location>
</feature>
<dbReference type="InterPro" id="IPR055270">
    <property type="entry name" value="Glyco_tran_10_C"/>
</dbReference>
<evidence type="ECO:0000256" key="6">
    <source>
        <dbReference type="ARBA" id="ARBA00022692"/>
    </source>
</evidence>
<name>A0A9D4T0U0_RHISA</name>
<organism evidence="16 17">
    <name type="scientific">Rhipicephalus sanguineus</name>
    <name type="common">Brown dog tick</name>
    <name type="synonym">Ixodes sanguineus</name>
    <dbReference type="NCBI Taxonomy" id="34632"/>
    <lineage>
        <taxon>Eukaryota</taxon>
        <taxon>Metazoa</taxon>
        <taxon>Ecdysozoa</taxon>
        <taxon>Arthropoda</taxon>
        <taxon>Chelicerata</taxon>
        <taxon>Arachnida</taxon>
        <taxon>Acari</taxon>
        <taxon>Parasitiformes</taxon>
        <taxon>Ixodida</taxon>
        <taxon>Ixodoidea</taxon>
        <taxon>Ixodidae</taxon>
        <taxon>Rhipicephalinae</taxon>
        <taxon>Rhipicephalus</taxon>
        <taxon>Rhipicephalus</taxon>
    </lineage>
</organism>
<feature type="compositionally biased region" description="Low complexity" evidence="13">
    <location>
        <begin position="57"/>
        <end position="88"/>
    </location>
</feature>
<comment type="similarity">
    <text evidence="3 12">Belongs to the glycosyltransferase 10 family.</text>
</comment>
<evidence type="ECO:0000256" key="4">
    <source>
        <dbReference type="ARBA" id="ARBA00022676"/>
    </source>
</evidence>
<dbReference type="Gene3D" id="3.40.50.11660">
    <property type="entry name" value="Glycosyl transferase family 10, C-terminal domain"/>
    <property type="match status" value="1"/>
</dbReference>
<keyword evidence="7" id="KW-0735">Signal-anchor</keyword>
<feature type="transmembrane region" description="Helical" evidence="12">
    <location>
        <begin position="6"/>
        <end position="27"/>
    </location>
</feature>
<evidence type="ECO:0000256" key="8">
    <source>
        <dbReference type="ARBA" id="ARBA00022989"/>
    </source>
</evidence>
<dbReference type="EMBL" id="JABSTV010001249">
    <property type="protein sequence ID" value="KAH7963704.1"/>
    <property type="molecule type" value="Genomic_DNA"/>
</dbReference>
<evidence type="ECO:0000256" key="7">
    <source>
        <dbReference type="ARBA" id="ARBA00022968"/>
    </source>
</evidence>
<comment type="pathway">
    <text evidence="2">Protein modification; protein glycosylation.</text>
</comment>
<dbReference type="Pfam" id="PF00852">
    <property type="entry name" value="Glyco_transf_10"/>
    <property type="match status" value="1"/>
</dbReference>
<dbReference type="InterPro" id="IPR038577">
    <property type="entry name" value="GT10-like_C_sf"/>
</dbReference>
<keyword evidence="5 12" id="KW-0808">Transferase</keyword>
<dbReference type="GO" id="GO:0032580">
    <property type="term" value="C:Golgi cisterna membrane"/>
    <property type="evidence" value="ECO:0007669"/>
    <property type="project" value="UniProtKB-SubCell"/>
</dbReference>
<dbReference type="OMA" id="REHYVEE"/>
<reference evidence="16" key="1">
    <citation type="journal article" date="2020" name="Cell">
        <title>Large-Scale Comparative Analyses of Tick Genomes Elucidate Their Genetic Diversity and Vector Capacities.</title>
        <authorList>
            <consortium name="Tick Genome and Microbiome Consortium (TIGMIC)"/>
            <person name="Jia N."/>
            <person name="Wang J."/>
            <person name="Shi W."/>
            <person name="Du L."/>
            <person name="Sun Y."/>
            <person name="Zhan W."/>
            <person name="Jiang J.F."/>
            <person name="Wang Q."/>
            <person name="Zhang B."/>
            <person name="Ji P."/>
            <person name="Bell-Sakyi L."/>
            <person name="Cui X.M."/>
            <person name="Yuan T.T."/>
            <person name="Jiang B.G."/>
            <person name="Yang W.F."/>
            <person name="Lam T.T."/>
            <person name="Chang Q.C."/>
            <person name="Ding S.J."/>
            <person name="Wang X.J."/>
            <person name="Zhu J.G."/>
            <person name="Ruan X.D."/>
            <person name="Zhao L."/>
            <person name="Wei J.T."/>
            <person name="Ye R.Z."/>
            <person name="Que T.C."/>
            <person name="Du C.H."/>
            <person name="Zhou Y.H."/>
            <person name="Cheng J.X."/>
            <person name="Dai P.F."/>
            <person name="Guo W.B."/>
            <person name="Han X.H."/>
            <person name="Huang E.J."/>
            <person name="Li L.F."/>
            <person name="Wei W."/>
            <person name="Gao Y.C."/>
            <person name="Liu J.Z."/>
            <person name="Shao H.Z."/>
            <person name="Wang X."/>
            <person name="Wang C.C."/>
            <person name="Yang T.C."/>
            <person name="Huo Q.B."/>
            <person name="Li W."/>
            <person name="Chen H.Y."/>
            <person name="Chen S.E."/>
            <person name="Zhou L.G."/>
            <person name="Ni X.B."/>
            <person name="Tian J.H."/>
            <person name="Sheng Y."/>
            <person name="Liu T."/>
            <person name="Pan Y.S."/>
            <person name="Xia L.Y."/>
            <person name="Li J."/>
            <person name="Zhao F."/>
            <person name="Cao W.C."/>
        </authorList>
    </citation>
    <scope>NUCLEOTIDE SEQUENCE</scope>
    <source>
        <strain evidence="16">Rsan-2018</strain>
    </source>
</reference>
<comment type="subcellular location">
    <subcellularLocation>
        <location evidence="1 12">Golgi apparatus</location>
        <location evidence="1 12">Golgi stack membrane</location>
        <topology evidence="1 12">Single-pass type II membrane protein</topology>
    </subcellularLocation>
</comment>
<evidence type="ECO:0000313" key="17">
    <source>
        <dbReference type="Proteomes" id="UP000821837"/>
    </source>
</evidence>
<dbReference type="Proteomes" id="UP000821837">
    <property type="component" value="Chromosome 3"/>
</dbReference>
<evidence type="ECO:0000256" key="9">
    <source>
        <dbReference type="ARBA" id="ARBA00023034"/>
    </source>
</evidence>
<dbReference type="EC" id="2.4.1.-" evidence="12"/>
<evidence type="ECO:0000256" key="11">
    <source>
        <dbReference type="ARBA" id="ARBA00023180"/>
    </source>
</evidence>
<keyword evidence="10 12" id="KW-0472">Membrane</keyword>
<keyword evidence="6 12" id="KW-0812">Transmembrane</keyword>
<gene>
    <name evidence="16" type="ORF">HPB52_022432</name>
</gene>
<keyword evidence="8 12" id="KW-1133">Transmembrane helix</keyword>
<evidence type="ECO:0000256" key="12">
    <source>
        <dbReference type="RuleBase" id="RU003832"/>
    </source>
</evidence>
<feature type="region of interest" description="Disordered" evidence="13">
    <location>
        <begin position="51"/>
        <end position="90"/>
    </location>
</feature>
<dbReference type="Pfam" id="PF17039">
    <property type="entry name" value="Glyco_tran_10_N"/>
    <property type="match status" value="1"/>
</dbReference>
<keyword evidence="17" id="KW-1185">Reference proteome</keyword>
<evidence type="ECO:0000256" key="3">
    <source>
        <dbReference type="ARBA" id="ARBA00008919"/>
    </source>
</evidence>
<keyword evidence="11" id="KW-0325">Glycoprotein</keyword>
<dbReference type="FunFam" id="3.40.50.11660:FF:000006">
    <property type="entry name" value="Alpha-(1,3)-fucosyltransferase C"/>
    <property type="match status" value="1"/>
</dbReference>
<reference evidence="16" key="2">
    <citation type="submission" date="2021-09" db="EMBL/GenBank/DDBJ databases">
        <authorList>
            <person name="Jia N."/>
            <person name="Wang J."/>
            <person name="Shi W."/>
            <person name="Du L."/>
            <person name="Sun Y."/>
            <person name="Zhan W."/>
            <person name="Jiang J."/>
            <person name="Wang Q."/>
            <person name="Zhang B."/>
            <person name="Ji P."/>
            <person name="Sakyi L.B."/>
            <person name="Cui X."/>
            <person name="Yuan T."/>
            <person name="Jiang B."/>
            <person name="Yang W."/>
            <person name="Lam T.T.-Y."/>
            <person name="Chang Q."/>
            <person name="Ding S."/>
            <person name="Wang X."/>
            <person name="Zhu J."/>
            <person name="Ruan X."/>
            <person name="Zhao L."/>
            <person name="Wei J."/>
            <person name="Que T."/>
            <person name="Du C."/>
            <person name="Cheng J."/>
            <person name="Dai P."/>
            <person name="Han X."/>
            <person name="Huang E."/>
            <person name="Gao Y."/>
            <person name="Liu J."/>
            <person name="Shao H."/>
            <person name="Ye R."/>
            <person name="Li L."/>
            <person name="Wei W."/>
            <person name="Wang X."/>
            <person name="Wang C."/>
            <person name="Huo Q."/>
            <person name="Li W."/>
            <person name="Guo W."/>
            <person name="Chen H."/>
            <person name="Chen S."/>
            <person name="Zhou L."/>
            <person name="Zhou L."/>
            <person name="Ni X."/>
            <person name="Tian J."/>
            <person name="Zhou Y."/>
            <person name="Sheng Y."/>
            <person name="Liu T."/>
            <person name="Pan Y."/>
            <person name="Xia L."/>
            <person name="Li J."/>
            <person name="Zhao F."/>
            <person name="Cao W."/>
        </authorList>
    </citation>
    <scope>NUCLEOTIDE SEQUENCE</scope>
    <source>
        <strain evidence="16">Rsan-2018</strain>
        <tissue evidence="16">Larvae</tissue>
    </source>
</reference>